<dbReference type="PATRIC" id="fig|512565.3.peg.2013"/>
<dbReference type="AlphaFoldDB" id="I0H2J0"/>
<organism evidence="1 2">
    <name type="scientific">Actinoplanes missouriensis (strain ATCC 14538 / DSM 43046 / CBS 188.64 / JCM 3121 / NBRC 102363 / NCIMB 12654 / NRRL B-3342 / UNCC 431)</name>
    <dbReference type="NCBI Taxonomy" id="512565"/>
    <lineage>
        <taxon>Bacteria</taxon>
        <taxon>Bacillati</taxon>
        <taxon>Actinomycetota</taxon>
        <taxon>Actinomycetes</taxon>
        <taxon>Micromonosporales</taxon>
        <taxon>Micromonosporaceae</taxon>
        <taxon>Actinoplanes</taxon>
    </lineage>
</organism>
<dbReference type="HOGENOM" id="CLU_2730899_0_0_11"/>
<keyword evidence="2" id="KW-1185">Reference proteome</keyword>
<name>I0H2J0_ACTM4</name>
<evidence type="ECO:0000313" key="1">
    <source>
        <dbReference type="EMBL" id="BAL87227.1"/>
    </source>
</evidence>
<dbReference type="KEGG" id="ams:AMIS_20070"/>
<proteinExistence type="predicted"/>
<dbReference type="STRING" id="512565.AMIS_20070"/>
<accession>I0H2J0</accession>
<dbReference type="EMBL" id="AP012319">
    <property type="protein sequence ID" value="BAL87227.1"/>
    <property type="molecule type" value="Genomic_DNA"/>
</dbReference>
<sequence>MSQLLAERIRHHLTPPGHWPGPGATAAVLAVLDVCEQMRPIRVGPSDEPVGHYFADGLEQTIARAVGIEVDR</sequence>
<protein>
    <submittedName>
        <fullName evidence="1">Uncharacterized protein</fullName>
    </submittedName>
</protein>
<evidence type="ECO:0000313" key="2">
    <source>
        <dbReference type="Proteomes" id="UP000007882"/>
    </source>
</evidence>
<reference evidence="1 2" key="1">
    <citation type="submission" date="2012-02" db="EMBL/GenBank/DDBJ databases">
        <title>Complete genome sequence of Actinoplanes missouriensis 431 (= NBRC 102363).</title>
        <authorList>
            <person name="Ohnishi Y."/>
            <person name="Ishikawa J."/>
            <person name="Sekine M."/>
            <person name="Hosoyama A."/>
            <person name="Harada T."/>
            <person name="Narita H."/>
            <person name="Hata T."/>
            <person name="Konno Y."/>
            <person name="Tutikane K."/>
            <person name="Fujita N."/>
            <person name="Horinouchi S."/>
            <person name="Hayakawa M."/>
        </authorList>
    </citation>
    <scope>NUCLEOTIDE SEQUENCE [LARGE SCALE GENOMIC DNA]</scope>
    <source>
        <strain evidence="2">ATCC 14538 / DSM 43046 / CBS 188.64 / JCM 3121 / NBRC 102363 / NCIMB 12654 / NRRL B-3342 / UNCC 431</strain>
    </source>
</reference>
<gene>
    <name evidence="1" type="ordered locus">AMIS_20070</name>
</gene>
<dbReference type="RefSeq" id="WP_014442122.1">
    <property type="nucleotide sequence ID" value="NC_017093.1"/>
</dbReference>
<dbReference type="Proteomes" id="UP000007882">
    <property type="component" value="Chromosome"/>
</dbReference>